<feature type="compositionally biased region" description="Basic and acidic residues" evidence="1">
    <location>
        <begin position="84"/>
        <end position="107"/>
    </location>
</feature>
<proteinExistence type="predicted"/>
<feature type="region of interest" description="Disordered" evidence="1">
    <location>
        <begin position="70"/>
        <end position="123"/>
    </location>
</feature>
<dbReference type="Proteomes" id="UP000054516">
    <property type="component" value="Unassembled WGS sequence"/>
</dbReference>
<gene>
    <name evidence="2" type="ORF">SAMD00023353_2500920</name>
</gene>
<organism evidence="2">
    <name type="scientific">Rosellinia necatrix</name>
    <name type="common">White root-rot fungus</name>
    <dbReference type="NCBI Taxonomy" id="77044"/>
    <lineage>
        <taxon>Eukaryota</taxon>
        <taxon>Fungi</taxon>
        <taxon>Dikarya</taxon>
        <taxon>Ascomycota</taxon>
        <taxon>Pezizomycotina</taxon>
        <taxon>Sordariomycetes</taxon>
        <taxon>Xylariomycetidae</taxon>
        <taxon>Xylariales</taxon>
        <taxon>Xylariaceae</taxon>
        <taxon>Rosellinia</taxon>
    </lineage>
</organism>
<name>A0A1S8A861_ROSNE</name>
<evidence type="ECO:0000256" key="1">
    <source>
        <dbReference type="SAM" id="MobiDB-lite"/>
    </source>
</evidence>
<accession>A0A1S8A861</accession>
<sequence length="123" mass="13764">MAGVDFTVRVIRRRLRVWSQGKWHVDRGQGHPPTDRIVGSPCNKPCVIIYPRRLGTGAGSTYIRISRAADTPPSRNHYIQRSGETCEKGRNLERISRETASDRDSPPIERSSVEIPEEGPSVA</sequence>
<evidence type="ECO:0000313" key="3">
    <source>
        <dbReference type="Proteomes" id="UP000054516"/>
    </source>
</evidence>
<feature type="compositionally biased region" description="Polar residues" evidence="1">
    <location>
        <begin position="73"/>
        <end position="83"/>
    </location>
</feature>
<evidence type="ECO:0000313" key="2">
    <source>
        <dbReference type="EMBL" id="GAW26243.1"/>
    </source>
</evidence>
<dbReference type="AlphaFoldDB" id="A0A1S8A861"/>
<dbReference type="EMBL" id="DF977470">
    <property type="protein sequence ID" value="GAW26243.1"/>
    <property type="molecule type" value="Genomic_DNA"/>
</dbReference>
<protein>
    <submittedName>
        <fullName evidence="2">Uncharacterized protein</fullName>
    </submittedName>
</protein>
<keyword evidence="3" id="KW-1185">Reference proteome</keyword>
<reference evidence="2" key="1">
    <citation type="submission" date="2016-03" db="EMBL/GenBank/DDBJ databases">
        <title>Draft genome sequence of Rosellinia necatrix.</title>
        <authorList>
            <person name="Kanematsu S."/>
        </authorList>
    </citation>
    <scope>NUCLEOTIDE SEQUENCE [LARGE SCALE GENOMIC DNA]</scope>
    <source>
        <strain evidence="2">W97</strain>
    </source>
</reference>